<reference evidence="2" key="1">
    <citation type="submission" date="2019-05" db="EMBL/GenBank/DDBJ databases">
        <title>Map-based cloning of genes encoding key enzymes for pigment synthesis in Auricularia cornea.</title>
        <authorList>
            <person name="Wang P."/>
            <person name="Yao F.-J."/>
        </authorList>
    </citation>
    <scope>NUCLEOTIDE SEQUENCE</scope>
    <source>
        <strain evidence="2">ACW001</strain>
    </source>
</reference>
<protein>
    <submittedName>
        <fullName evidence="2">Uncharacterized protein</fullName>
    </submittedName>
</protein>
<organism evidence="2">
    <name type="scientific">Auricularia cornea</name>
    <dbReference type="NCBI Taxonomy" id="1238391"/>
    <lineage>
        <taxon>Eukaryota</taxon>
        <taxon>Fungi</taxon>
        <taxon>Dikarya</taxon>
        <taxon>Basidiomycota</taxon>
        <taxon>Agaricomycotina</taxon>
        <taxon>Agaricomycetes</taxon>
        <taxon>Auriculariales</taxon>
        <taxon>Auriculariaceae</taxon>
        <taxon>Auricularia</taxon>
    </lineage>
</organism>
<sequence>MSTSETPLCAYRQTVSHIYSRYSAYDFVSDKVFRLAYYAFCRLQTLSGSYVCSSCGLWPEVILMDGVSAGYGNEFITSTIRPPTTVSADSPTRTDVRPPRNPTSVVQGRELRKRAQEEVRRLLDRDQSSGAKGDKAGVETDTDVDDDDVSLTRKKPKKKPKTRRRTSVKVRQGPRPDVELLAKQLGEQNAALGILFGAHVVGQPALRVEDEGRYLELLEQLLAYESVLQFAPSSSWPYLVLVSKTGDAEALDALLPLVPALALVGQLEMRVFGKLSTPFRDVVGFVLDRAVTVLSELPKHDPRDCDFPEPLEEDWRETGCFYGRPRVRNRPRYPDMENDGRQERGKVTTEGTNIGCSKFYEEYGKKGLTGGLMALFDLGDIRVKAGRPVVTNPTAVTLNVSAADIEGQSWSYASQGCAPAGRTWLSTFAYHTAPTGPSTVAHRVYLPVDGTGRHKHIRCKRSINRHTFFTALRSRRAAP</sequence>
<evidence type="ECO:0000313" key="2">
    <source>
        <dbReference type="EMBL" id="QGV12924.1"/>
    </source>
</evidence>
<feature type="compositionally biased region" description="Polar residues" evidence="1">
    <location>
        <begin position="79"/>
        <end position="91"/>
    </location>
</feature>
<name>A0A650G173_9AGAM</name>
<proteinExistence type="predicted"/>
<accession>A0A650G173</accession>
<feature type="compositionally biased region" description="Basic residues" evidence="1">
    <location>
        <begin position="152"/>
        <end position="168"/>
    </location>
</feature>
<dbReference type="AlphaFoldDB" id="A0A650G173"/>
<feature type="compositionally biased region" description="Basic and acidic residues" evidence="1">
    <location>
        <begin position="109"/>
        <end position="138"/>
    </location>
</feature>
<feature type="region of interest" description="Disordered" evidence="1">
    <location>
        <begin position="79"/>
        <end position="173"/>
    </location>
</feature>
<evidence type="ECO:0000256" key="1">
    <source>
        <dbReference type="SAM" id="MobiDB-lite"/>
    </source>
</evidence>
<dbReference type="EMBL" id="MK911860">
    <property type="protein sequence ID" value="QGV12924.1"/>
    <property type="molecule type" value="Genomic_DNA"/>
</dbReference>
<feature type="compositionally biased region" description="Acidic residues" evidence="1">
    <location>
        <begin position="140"/>
        <end position="149"/>
    </location>
</feature>